<feature type="domain" description="VanZ-like" evidence="2">
    <location>
        <begin position="57"/>
        <end position="174"/>
    </location>
</feature>
<dbReference type="EMBL" id="CP071249">
    <property type="protein sequence ID" value="UUF06070.1"/>
    <property type="molecule type" value="Genomic_DNA"/>
</dbReference>
<feature type="transmembrane region" description="Helical" evidence="1">
    <location>
        <begin position="51"/>
        <end position="69"/>
    </location>
</feature>
<dbReference type="PANTHER" id="PTHR36834">
    <property type="entry name" value="MEMBRANE PROTEIN-RELATED"/>
    <property type="match status" value="1"/>
</dbReference>
<keyword evidence="1" id="KW-0812">Transmembrane</keyword>
<sequence length="430" mass="49122">MRVSDIIRLAQDYMGLAIVLVGILGVCFILGYLVIYKKVFKGEKQLSKGRVALMAIFLCYLIVVLGATLGRGGHYDRQEIDFRPFRAYWEAWNNFSLVEWRNIILNICMFVPLGFLLPLMGNIFQNGWMTYLTGFLFSLFIEGVQLIAKRGIVEVDDLINNTVGCMIGYGMVMMVIELFKWFKCKNQNISFVKMGMIQLPLVITLVAFGLIFYSYDQKEFGNLRSAPVFKVNMSNIELITDLSFSNAVTQAAVYAANVGTKADTREVANQWFSYVGATIDDSQIDVYGETIIYYSTDRDYLIWVDFLGLAISFRDWTHWDSPKQAGYTLEEVTEILGTYGITLPKDVIFVDHRDGTYTLEAKMGEVNGYYLDGFIDCTITTDGSIESIRNHMIQYEEYKTVDILSEAQAFMQLKKGNVKEGYLKYLYKSR</sequence>
<evidence type="ECO:0000313" key="3">
    <source>
        <dbReference type="EMBL" id="UUF06070.1"/>
    </source>
</evidence>
<feature type="transmembrane region" description="Helical" evidence="1">
    <location>
        <begin position="103"/>
        <end position="121"/>
    </location>
</feature>
<dbReference type="PANTHER" id="PTHR36834:SF2">
    <property type="entry name" value="MEMBRANE PROTEIN"/>
    <property type="match status" value="1"/>
</dbReference>
<feature type="transmembrane region" description="Helical" evidence="1">
    <location>
        <begin position="128"/>
        <end position="147"/>
    </location>
</feature>
<keyword evidence="4" id="KW-1185">Reference proteome</keyword>
<accession>A0ABY5JKR7</accession>
<reference evidence="3 4" key="1">
    <citation type="submission" date="2021-03" db="EMBL/GenBank/DDBJ databases">
        <title>Comparative Genomics and Metabolomics in the genus Turicibacter.</title>
        <authorList>
            <person name="Maki J."/>
            <person name="Looft T."/>
        </authorList>
    </citation>
    <scope>NUCLEOTIDE SEQUENCE [LARGE SCALE GENOMIC DNA]</scope>
    <source>
        <strain evidence="3 4">MMM721</strain>
    </source>
</reference>
<dbReference type="InterPro" id="IPR006976">
    <property type="entry name" value="VanZ-like"/>
</dbReference>
<feature type="transmembrane region" description="Helical" evidence="1">
    <location>
        <begin position="159"/>
        <end position="179"/>
    </location>
</feature>
<keyword evidence="1" id="KW-1133">Transmembrane helix</keyword>
<dbReference type="InterPro" id="IPR053150">
    <property type="entry name" value="Teicoplanin_resist-assoc"/>
</dbReference>
<evidence type="ECO:0000313" key="4">
    <source>
        <dbReference type="Proteomes" id="UP001058016"/>
    </source>
</evidence>
<keyword evidence="1" id="KW-0472">Membrane</keyword>
<protein>
    <submittedName>
        <fullName evidence="3">VanZ family protein</fullName>
    </submittedName>
</protein>
<evidence type="ECO:0000259" key="2">
    <source>
        <dbReference type="Pfam" id="PF04892"/>
    </source>
</evidence>
<feature type="transmembrane region" description="Helical" evidence="1">
    <location>
        <begin position="191"/>
        <end position="215"/>
    </location>
</feature>
<proteinExistence type="predicted"/>
<dbReference type="Pfam" id="PF04892">
    <property type="entry name" value="VanZ"/>
    <property type="match status" value="1"/>
</dbReference>
<evidence type="ECO:0000256" key="1">
    <source>
        <dbReference type="SAM" id="Phobius"/>
    </source>
</evidence>
<dbReference type="RefSeq" id="WP_212725551.1">
    <property type="nucleotide sequence ID" value="NZ_CP071249.1"/>
</dbReference>
<name>A0ABY5JKR7_9FIRM</name>
<feature type="transmembrane region" description="Helical" evidence="1">
    <location>
        <begin position="13"/>
        <end position="35"/>
    </location>
</feature>
<gene>
    <name evidence="3" type="ORF">J0J69_00300</name>
</gene>
<organism evidence="3 4">
    <name type="scientific">Turicibacter bilis</name>
    <dbReference type="NCBI Taxonomy" id="2735723"/>
    <lineage>
        <taxon>Bacteria</taxon>
        <taxon>Bacillati</taxon>
        <taxon>Bacillota</taxon>
        <taxon>Erysipelotrichia</taxon>
        <taxon>Erysipelotrichales</taxon>
        <taxon>Turicibacteraceae</taxon>
        <taxon>Turicibacter</taxon>
    </lineage>
</organism>
<dbReference type="Proteomes" id="UP001058016">
    <property type="component" value="Chromosome"/>
</dbReference>